<protein>
    <recommendedName>
        <fullName evidence="2">BCAS3 WD40 domain-containing protein</fullName>
    </recommendedName>
</protein>
<feature type="region of interest" description="Disordered" evidence="1">
    <location>
        <begin position="1174"/>
        <end position="1193"/>
    </location>
</feature>
<feature type="region of interest" description="Disordered" evidence="1">
    <location>
        <begin position="408"/>
        <end position="454"/>
    </location>
</feature>
<feature type="compositionally biased region" description="Polar residues" evidence="1">
    <location>
        <begin position="237"/>
        <end position="255"/>
    </location>
</feature>
<accession>A0AAD6XHN4</accession>
<dbReference type="PANTHER" id="PTHR13268">
    <property type="entry name" value="BREAST CARCINOMA AMPLIFIED SEQUENCE 3"/>
    <property type="match status" value="1"/>
</dbReference>
<dbReference type="GO" id="GO:0042594">
    <property type="term" value="P:response to starvation"/>
    <property type="evidence" value="ECO:0007669"/>
    <property type="project" value="TreeGrafter"/>
</dbReference>
<dbReference type="InterPro" id="IPR048382">
    <property type="entry name" value="BCAS3_WD40"/>
</dbReference>
<dbReference type="Pfam" id="PF21034">
    <property type="entry name" value="BCAS3_WD40"/>
    <property type="match status" value="1"/>
</dbReference>
<comment type="caution">
    <text evidence="3">The sequence shown here is derived from an EMBL/GenBank/DDBJ whole genome shotgun (WGS) entry which is preliminary data.</text>
</comment>
<dbReference type="GO" id="GO:0005737">
    <property type="term" value="C:cytoplasm"/>
    <property type="evidence" value="ECO:0007669"/>
    <property type="project" value="TreeGrafter"/>
</dbReference>
<feature type="compositionally biased region" description="Polar residues" evidence="1">
    <location>
        <begin position="1"/>
        <end position="10"/>
    </location>
</feature>
<dbReference type="InterPro" id="IPR045142">
    <property type="entry name" value="BCAS3-like"/>
</dbReference>
<feature type="domain" description="BCAS3 WD40" evidence="2">
    <location>
        <begin position="716"/>
        <end position="840"/>
    </location>
</feature>
<feature type="compositionally biased region" description="Polar residues" evidence="1">
    <location>
        <begin position="408"/>
        <end position="425"/>
    </location>
</feature>
<dbReference type="EMBL" id="JARJCN010000160">
    <property type="protein sequence ID" value="KAJ7066843.1"/>
    <property type="molecule type" value="Genomic_DNA"/>
</dbReference>
<keyword evidence="4" id="KW-1185">Reference proteome</keyword>
<feature type="compositionally biased region" description="Low complexity" evidence="1">
    <location>
        <begin position="579"/>
        <end position="600"/>
    </location>
</feature>
<feature type="region of interest" description="Disordered" evidence="1">
    <location>
        <begin position="1"/>
        <end position="128"/>
    </location>
</feature>
<feature type="compositionally biased region" description="Basic and acidic residues" evidence="1">
    <location>
        <begin position="203"/>
        <end position="223"/>
    </location>
</feature>
<feature type="compositionally biased region" description="Low complexity" evidence="1">
    <location>
        <begin position="1244"/>
        <end position="1256"/>
    </location>
</feature>
<reference evidence="3" key="1">
    <citation type="submission" date="2023-03" db="EMBL/GenBank/DDBJ databases">
        <title>Massive genome expansion in bonnet fungi (Mycena s.s.) driven by repeated elements and novel gene families across ecological guilds.</title>
        <authorList>
            <consortium name="Lawrence Berkeley National Laboratory"/>
            <person name="Harder C.B."/>
            <person name="Miyauchi S."/>
            <person name="Viragh M."/>
            <person name="Kuo A."/>
            <person name="Thoen E."/>
            <person name="Andreopoulos B."/>
            <person name="Lu D."/>
            <person name="Skrede I."/>
            <person name="Drula E."/>
            <person name="Henrissat B."/>
            <person name="Morin E."/>
            <person name="Kohler A."/>
            <person name="Barry K."/>
            <person name="LaButti K."/>
            <person name="Morin E."/>
            <person name="Salamov A."/>
            <person name="Lipzen A."/>
            <person name="Mereny Z."/>
            <person name="Hegedus B."/>
            <person name="Baldrian P."/>
            <person name="Stursova M."/>
            <person name="Weitz H."/>
            <person name="Taylor A."/>
            <person name="Grigoriev I.V."/>
            <person name="Nagy L.G."/>
            <person name="Martin F."/>
            <person name="Kauserud H."/>
        </authorList>
    </citation>
    <scope>NUCLEOTIDE SEQUENCE</scope>
    <source>
        <strain evidence="3">CBHHK173m</strain>
    </source>
</reference>
<evidence type="ECO:0000259" key="2">
    <source>
        <dbReference type="Pfam" id="PF21034"/>
    </source>
</evidence>
<evidence type="ECO:0000256" key="1">
    <source>
        <dbReference type="SAM" id="MobiDB-lite"/>
    </source>
</evidence>
<feature type="region of interest" description="Disordered" evidence="1">
    <location>
        <begin position="179"/>
        <end position="198"/>
    </location>
</feature>
<proteinExistence type="predicted"/>
<feature type="region of interest" description="Disordered" evidence="1">
    <location>
        <begin position="1230"/>
        <end position="1263"/>
    </location>
</feature>
<feature type="compositionally biased region" description="Basic and acidic residues" evidence="1">
    <location>
        <begin position="52"/>
        <end position="105"/>
    </location>
</feature>
<name>A0AAD6XHN4_9AGAR</name>
<dbReference type="PANTHER" id="PTHR13268:SF0">
    <property type="entry name" value="BCAS3 MICROTUBULE ASSOCIATED CELL MIGRATION FACTOR"/>
    <property type="match status" value="1"/>
</dbReference>
<dbReference type="GO" id="GO:0006914">
    <property type="term" value="P:autophagy"/>
    <property type="evidence" value="ECO:0007669"/>
    <property type="project" value="InterPro"/>
</dbReference>
<evidence type="ECO:0000313" key="3">
    <source>
        <dbReference type="EMBL" id="KAJ7066843.1"/>
    </source>
</evidence>
<feature type="compositionally biased region" description="Low complexity" evidence="1">
    <location>
        <begin position="29"/>
        <end position="41"/>
    </location>
</feature>
<gene>
    <name evidence="3" type="ORF">B0H15DRAFT_872223</name>
</gene>
<feature type="region of interest" description="Disordered" evidence="1">
    <location>
        <begin position="875"/>
        <end position="899"/>
    </location>
</feature>
<organism evidence="3 4">
    <name type="scientific">Mycena belliarum</name>
    <dbReference type="NCBI Taxonomy" id="1033014"/>
    <lineage>
        <taxon>Eukaryota</taxon>
        <taxon>Fungi</taxon>
        <taxon>Dikarya</taxon>
        <taxon>Basidiomycota</taxon>
        <taxon>Agaricomycotina</taxon>
        <taxon>Agaricomycetes</taxon>
        <taxon>Agaricomycetidae</taxon>
        <taxon>Agaricales</taxon>
        <taxon>Marasmiineae</taxon>
        <taxon>Mycenaceae</taxon>
        <taxon>Mycena</taxon>
    </lineage>
</organism>
<feature type="region of interest" description="Disordered" evidence="1">
    <location>
        <begin position="499"/>
        <end position="528"/>
    </location>
</feature>
<dbReference type="Proteomes" id="UP001222325">
    <property type="component" value="Unassembled WGS sequence"/>
</dbReference>
<feature type="compositionally biased region" description="Basic residues" evidence="1">
    <location>
        <begin position="18"/>
        <end position="28"/>
    </location>
</feature>
<feature type="region of interest" description="Disordered" evidence="1">
    <location>
        <begin position="203"/>
        <end position="267"/>
    </location>
</feature>
<evidence type="ECO:0000313" key="4">
    <source>
        <dbReference type="Proteomes" id="UP001222325"/>
    </source>
</evidence>
<feature type="compositionally biased region" description="Low complexity" evidence="1">
    <location>
        <begin position="426"/>
        <end position="435"/>
    </location>
</feature>
<sequence>MPARGNNSNAGGEPPLTKRQRQALRIHRPPLSVSAEASPAPSLVPSPATSPPEERGAIPRRVAGRDKEKEKEARGRAQEEGRAREAREQREREREERDSERERASPSKYPTPLPDEDDDEVPEGAISISRPVALNLQLEYEPDMEMEMEMGETLLPARDDIPAPAAGPVPVGALVDVEEEEAPLPVQTGRDIARKRQEEVLRATEAREKERERERQREREENQRSAARRKTRRASMPQAQAHATQPVQQHAQSHTRTPEAPRAPPPRALSALSHTLRALEAVTSTATSAYGTAASAYSSATSAYGSVTGARRAPMHAPPPAHFAAVHRQGYALGPGEGESYGGRAGTGAAGGGDDEEAILGARWDEVVVGARTTRLLTLTYAGGVQLWDASALGGVAEVLNLRVPASPTVSPSGPVTLSSGPHTPSASSLSALAEESVEKPKDEDGDSPIGMHGPILGAAVLPPVLGTRGKEEAGLQMGILSPHALYVYSLALGRVVGTWSPPTQSTAPDPRRRRDGEEEQEKGLGTPSVFEATGKVIVVTTHSPPALVVLGRSSLRALHVILASALATPALSAVSYGHPSGTSYSSTGSSPPYGSPTPSNMHPVPVYQPPSPVFAIHGRLLAFLAAPAAAPPPELDGARGSDTWGRTLGSSIGRFFSRSAPAAAGALATSAAGLFPAASGAAALASVSSALAGGGGGAGAWVRVVDLGAGLRDVHAFQAGRAPVGALAFGQDGTRVFVVRRDGLGAGVWGLRPGVGGDPSAPAQLYELRRGRTGAVVEGVAGAWDGRFVALATRRRTVHVFAVNPYGGRADVRSHLGARVRDGEGVGARVGGAEEAPTEVHALVRMRLPAAPHGEDAQPPAPLAVAFVPPAAPTMPLRSPRSPASPASPTSAGPQSGVQDVLVFDPADGVLSLRRVTIALEAPHGAGLPISVSLPTGRLMGTSMSTSPPAYATSYARGHQHLRSAAAEAAHGTDLGGREAVVATWSLRRRRGWAEIRKAKFADTAVEKGLEIPSVKQDWLSQAELSTFSSAPRVLPRCIYLSHQFSFHTLGEDYHALIRRYQFAVGGAKIDVRREVEVSAFAQGPGGEAFVEGYSYASSPREIRRRSRNSASFDEPLASALAGDAHYARPPPVLPMLPNGSPASFRSSMPVRAVAGLGDGVAEGLGRLRREMRAQRQRQLAARSPRVKGGDDVEASVPLEFDEEDEDFALPPQAQGEAPFLQVHADREDDDALSAGTSRNGESVASVSTPATSAHALDEERGEFELDVGARGDGESGEWAGWGAEDARAVEEAETFDDISVVGLLDEEQAAVRAEVERRKGVAVANQRSKNRKKRA</sequence>
<feature type="compositionally biased region" description="Low complexity" evidence="1">
    <location>
        <begin position="877"/>
        <end position="897"/>
    </location>
</feature>
<feature type="region of interest" description="Disordered" evidence="1">
    <location>
        <begin position="579"/>
        <end position="604"/>
    </location>
</feature>